<accession>A0ABR9CRR0</accession>
<protein>
    <submittedName>
        <fullName evidence="1">Uncharacterized protein</fullName>
    </submittedName>
</protein>
<proteinExistence type="predicted"/>
<sequence>MLPTTILIDETPRCIVRLTDRKALGRFLRNGKPYLLAGYADGVISHRDATERELARWNDAFALHRAGGCDEDEFFGIPL</sequence>
<evidence type="ECO:0000313" key="1">
    <source>
        <dbReference type="EMBL" id="MBD8893368.1"/>
    </source>
</evidence>
<dbReference type="Proteomes" id="UP000632063">
    <property type="component" value="Unassembled WGS sequence"/>
</dbReference>
<dbReference type="EMBL" id="JACYXI010000012">
    <property type="protein sequence ID" value="MBD8893368.1"/>
    <property type="molecule type" value="Genomic_DNA"/>
</dbReference>
<name>A0ABR9CRR0_9HYPH</name>
<dbReference type="RefSeq" id="WP_192149491.1">
    <property type="nucleotide sequence ID" value="NZ_JACYXI010000012.1"/>
</dbReference>
<organism evidence="1 2">
    <name type="scientific">Roseibium litorale</name>
    <dbReference type="NCBI Taxonomy" id="2803841"/>
    <lineage>
        <taxon>Bacteria</taxon>
        <taxon>Pseudomonadati</taxon>
        <taxon>Pseudomonadota</taxon>
        <taxon>Alphaproteobacteria</taxon>
        <taxon>Hyphomicrobiales</taxon>
        <taxon>Stappiaceae</taxon>
        <taxon>Roseibium</taxon>
    </lineage>
</organism>
<keyword evidence="2" id="KW-1185">Reference proteome</keyword>
<evidence type="ECO:0000313" key="2">
    <source>
        <dbReference type="Proteomes" id="UP000632063"/>
    </source>
</evidence>
<comment type="caution">
    <text evidence="1">The sequence shown here is derived from an EMBL/GenBank/DDBJ whole genome shotgun (WGS) entry which is preliminary data.</text>
</comment>
<reference evidence="2" key="1">
    <citation type="submission" date="2020-09" db="EMBL/GenBank/DDBJ databases">
        <title>The genome sequence of strain Labrenzia suaedae 4C16A.</title>
        <authorList>
            <person name="Liu Y."/>
        </authorList>
    </citation>
    <scope>NUCLEOTIDE SEQUENCE [LARGE SCALE GENOMIC DNA]</scope>
    <source>
        <strain evidence="2">4C16A</strain>
    </source>
</reference>
<reference evidence="1 2" key="2">
    <citation type="journal article" date="2021" name="Int. J. Syst. Evol. Microbiol.">
        <title>Roseibium litorale sp. nov., isolated from a tidal flat sediment and proposal for the reclassification of Labrenzia polysiphoniae as Roseibium polysiphoniae comb. nov.</title>
        <authorList>
            <person name="Liu Y."/>
            <person name="Pei T."/>
            <person name="Du J."/>
            <person name="Chao M."/>
            <person name="Deng M.R."/>
            <person name="Zhu H."/>
        </authorList>
    </citation>
    <scope>NUCLEOTIDE SEQUENCE [LARGE SCALE GENOMIC DNA]</scope>
    <source>
        <strain evidence="1 2">4C16A</strain>
    </source>
</reference>
<gene>
    <name evidence="1" type="ORF">IG616_17625</name>
</gene>